<dbReference type="EMBL" id="JAMZMK010000555">
    <property type="protein sequence ID" value="KAI7756146.1"/>
    <property type="molecule type" value="Genomic_DNA"/>
</dbReference>
<sequence>MTVVVVMTAMIVIEKGTVIQGGVIDHSHSPETVLGIMIDQDKR</sequence>
<dbReference type="Proteomes" id="UP001206925">
    <property type="component" value="Unassembled WGS sequence"/>
</dbReference>
<evidence type="ECO:0000313" key="1">
    <source>
        <dbReference type="EMBL" id="KAI7756146.1"/>
    </source>
</evidence>
<proteinExistence type="predicted"/>
<reference evidence="1" key="1">
    <citation type="submission" date="2022-06" db="EMBL/GenBank/DDBJ databases">
        <title>Uncovering the hologenomic basis of an extraordinary plant invasion.</title>
        <authorList>
            <person name="Bieker V.C."/>
            <person name="Martin M.D."/>
            <person name="Gilbert T."/>
            <person name="Hodgins K."/>
            <person name="Battlay P."/>
            <person name="Petersen B."/>
            <person name="Wilson J."/>
        </authorList>
    </citation>
    <scope>NUCLEOTIDE SEQUENCE</scope>
    <source>
        <strain evidence="1">AA19_3_7</strain>
        <tissue evidence="1">Leaf</tissue>
    </source>
</reference>
<accession>A0AAD5GXW1</accession>
<dbReference type="AlphaFoldDB" id="A0AAD5GXW1"/>
<comment type="caution">
    <text evidence="1">The sequence shown here is derived from an EMBL/GenBank/DDBJ whole genome shotgun (WGS) entry which is preliminary data.</text>
</comment>
<evidence type="ECO:0000313" key="2">
    <source>
        <dbReference type="Proteomes" id="UP001206925"/>
    </source>
</evidence>
<protein>
    <submittedName>
        <fullName evidence="1">Uncharacterized protein</fullName>
    </submittedName>
</protein>
<organism evidence="1 2">
    <name type="scientific">Ambrosia artemisiifolia</name>
    <name type="common">Common ragweed</name>
    <dbReference type="NCBI Taxonomy" id="4212"/>
    <lineage>
        <taxon>Eukaryota</taxon>
        <taxon>Viridiplantae</taxon>
        <taxon>Streptophyta</taxon>
        <taxon>Embryophyta</taxon>
        <taxon>Tracheophyta</taxon>
        <taxon>Spermatophyta</taxon>
        <taxon>Magnoliopsida</taxon>
        <taxon>eudicotyledons</taxon>
        <taxon>Gunneridae</taxon>
        <taxon>Pentapetalae</taxon>
        <taxon>asterids</taxon>
        <taxon>campanulids</taxon>
        <taxon>Asterales</taxon>
        <taxon>Asteraceae</taxon>
        <taxon>Asteroideae</taxon>
        <taxon>Heliantheae alliance</taxon>
        <taxon>Heliantheae</taxon>
        <taxon>Ambrosia</taxon>
    </lineage>
</organism>
<keyword evidence="2" id="KW-1185">Reference proteome</keyword>
<name>A0AAD5GXW1_AMBAR</name>
<gene>
    <name evidence="1" type="ORF">M8C21_007954</name>
</gene>